<evidence type="ECO:0000256" key="2">
    <source>
        <dbReference type="SAM" id="SignalP"/>
    </source>
</evidence>
<accession>A0A1Y1RVS7</accession>
<sequence length="163" mass="17341">MKRIGLVLFIAAALSAAVIAEGTQEAPGRFEPAETATLTGTISITSFPPVLTADGKEYYVMVPPWAADDIEITDGQEITLEGYIHQGYGRFAAPGSSVIAVTRAVIDGNEYEIDRPGPGGRYAYGPCWDDRAWGPRGGRGGRGGMMGGPGYGYSDPRAPRSRW</sequence>
<proteinExistence type="predicted"/>
<dbReference type="EMBL" id="MWQY01000015">
    <property type="protein sequence ID" value="ORC34106.1"/>
    <property type="molecule type" value="Genomic_DNA"/>
</dbReference>
<keyword evidence="4" id="KW-1185">Reference proteome</keyword>
<reference evidence="3 4" key="1">
    <citation type="submission" date="2017-03" db="EMBL/GenBank/DDBJ databases">
        <title>Draft Genome sequence of Marispirochaeta sp. strain JC444.</title>
        <authorList>
            <person name="Shivani Y."/>
            <person name="Subhash Y."/>
            <person name="Sasikala C."/>
            <person name="Ramana C."/>
        </authorList>
    </citation>
    <scope>NUCLEOTIDE SEQUENCE [LARGE SCALE GENOMIC DNA]</scope>
    <source>
        <strain evidence="3 4">JC444</strain>
    </source>
</reference>
<evidence type="ECO:0000256" key="1">
    <source>
        <dbReference type="SAM" id="MobiDB-lite"/>
    </source>
</evidence>
<evidence type="ECO:0000313" key="4">
    <source>
        <dbReference type="Proteomes" id="UP000192343"/>
    </source>
</evidence>
<dbReference type="AlphaFoldDB" id="A0A1Y1RVS7"/>
<dbReference type="Proteomes" id="UP000192343">
    <property type="component" value="Unassembled WGS sequence"/>
</dbReference>
<evidence type="ECO:0000313" key="3">
    <source>
        <dbReference type="EMBL" id="ORC34106.1"/>
    </source>
</evidence>
<keyword evidence="2" id="KW-0732">Signal</keyword>
<protein>
    <recommendedName>
        <fullName evidence="5">DUF5666 domain-containing protein</fullName>
    </recommendedName>
</protein>
<dbReference type="OrthoDB" id="363132at2"/>
<name>A0A1Y1RVS7_9SPIO</name>
<feature type="signal peptide" evidence="2">
    <location>
        <begin position="1"/>
        <end position="20"/>
    </location>
</feature>
<dbReference type="STRING" id="1963862.B4O97_13565"/>
<gene>
    <name evidence="3" type="ORF">B4O97_13565</name>
</gene>
<feature type="region of interest" description="Disordered" evidence="1">
    <location>
        <begin position="139"/>
        <end position="163"/>
    </location>
</feature>
<feature type="compositionally biased region" description="Gly residues" evidence="1">
    <location>
        <begin position="139"/>
        <end position="151"/>
    </location>
</feature>
<organism evidence="3 4">
    <name type="scientific">Marispirochaeta aestuarii</name>
    <dbReference type="NCBI Taxonomy" id="1963862"/>
    <lineage>
        <taxon>Bacteria</taxon>
        <taxon>Pseudomonadati</taxon>
        <taxon>Spirochaetota</taxon>
        <taxon>Spirochaetia</taxon>
        <taxon>Spirochaetales</taxon>
        <taxon>Spirochaetaceae</taxon>
        <taxon>Marispirochaeta</taxon>
    </lineage>
</organism>
<dbReference type="RefSeq" id="WP_083051609.1">
    <property type="nucleotide sequence ID" value="NZ_MWQY01000015.1"/>
</dbReference>
<evidence type="ECO:0008006" key="5">
    <source>
        <dbReference type="Google" id="ProtNLM"/>
    </source>
</evidence>
<comment type="caution">
    <text evidence="3">The sequence shown here is derived from an EMBL/GenBank/DDBJ whole genome shotgun (WGS) entry which is preliminary data.</text>
</comment>
<feature type="chain" id="PRO_5013118701" description="DUF5666 domain-containing protein" evidence="2">
    <location>
        <begin position="21"/>
        <end position="163"/>
    </location>
</feature>